<evidence type="ECO:0000256" key="1">
    <source>
        <dbReference type="SAM" id="MobiDB-lite"/>
    </source>
</evidence>
<evidence type="ECO:0000313" key="3">
    <source>
        <dbReference type="EMBL" id="GIQ88072.1"/>
    </source>
</evidence>
<accession>A0A9K3D4Z3</accession>
<feature type="transmembrane region" description="Helical" evidence="2">
    <location>
        <begin position="21"/>
        <end position="45"/>
    </location>
</feature>
<reference evidence="3 4" key="1">
    <citation type="journal article" date="2018" name="PLoS ONE">
        <title>The draft genome of Kipferlia bialata reveals reductive genome evolution in fornicate parasites.</title>
        <authorList>
            <person name="Tanifuji G."/>
            <person name="Takabayashi S."/>
            <person name="Kume K."/>
            <person name="Takagi M."/>
            <person name="Nakayama T."/>
            <person name="Kamikawa R."/>
            <person name="Inagaki Y."/>
            <person name="Hashimoto T."/>
        </authorList>
    </citation>
    <scope>NUCLEOTIDE SEQUENCE [LARGE SCALE GENOMIC DNA]</scope>
    <source>
        <strain evidence="3">NY0173</strain>
    </source>
</reference>
<dbReference type="OrthoDB" id="419711at2759"/>
<feature type="transmembrane region" description="Helical" evidence="2">
    <location>
        <begin position="90"/>
        <end position="111"/>
    </location>
</feature>
<feature type="non-terminal residue" evidence="3">
    <location>
        <position position="1"/>
    </location>
</feature>
<dbReference type="AlphaFoldDB" id="A0A9K3D4Z3"/>
<feature type="compositionally biased region" description="Acidic residues" evidence="1">
    <location>
        <begin position="275"/>
        <end position="287"/>
    </location>
</feature>
<feature type="transmembrane region" description="Helical" evidence="2">
    <location>
        <begin position="57"/>
        <end position="78"/>
    </location>
</feature>
<feature type="compositionally biased region" description="Polar residues" evidence="1">
    <location>
        <begin position="251"/>
        <end position="261"/>
    </location>
</feature>
<feature type="transmembrane region" description="Helical" evidence="2">
    <location>
        <begin position="123"/>
        <end position="144"/>
    </location>
</feature>
<keyword evidence="4" id="KW-1185">Reference proteome</keyword>
<keyword evidence="2" id="KW-1133">Transmembrane helix</keyword>
<comment type="caution">
    <text evidence="3">The sequence shown here is derived from an EMBL/GenBank/DDBJ whole genome shotgun (WGS) entry which is preliminary data.</text>
</comment>
<feature type="transmembrane region" description="Helical" evidence="2">
    <location>
        <begin position="165"/>
        <end position="185"/>
    </location>
</feature>
<name>A0A9K3D4Z3_9EUKA</name>
<dbReference type="Proteomes" id="UP000265618">
    <property type="component" value="Unassembled WGS sequence"/>
</dbReference>
<organism evidence="3 4">
    <name type="scientific">Kipferlia bialata</name>
    <dbReference type="NCBI Taxonomy" id="797122"/>
    <lineage>
        <taxon>Eukaryota</taxon>
        <taxon>Metamonada</taxon>
        <taxon>Carpediemonas-like organisms</taxon>
        <taxon>Kipferlia</taxon>
    </lineage>
</organism>
<feature type="region of interest" description="Disordered" evidence="1">
    <location>
        <begin position="238"/>
        <end position="287"/>
    </location>
</feature>
<dbReference type="EMBL" id="BDIP01003744">
    <property type="protein sequence ID" value="GIQ88072.1"/>
    <property type="molecule type" value="Genomic_DNA"/>
</dbReference>
<evidence type="ECO:0000256" key="2">
    <source>
        <dbReference type="SAM" id="Phobius"/>
    </source>
</evidence>
<gene>
    <name evidence="3" type="ORF">KIPB_010241</name>
</gene>
<keyword evidence="2" id="KW-0812">Transmembrane</keyword>
<protein>
    <submittedName>
        <fullName evidence="3">Uncharacterized protein</fullName>
    </submittedName>
</protein>
<keyword evidence="2" id="KW-0472">Membrane</keyword>
<evidence type="ECO:0000313" key="4">
    <source>
        <dbReference type="Proteomes" id="UP000265618"/>
    </source>
</evidence>
<sequence length="287" mass="31377">WPTSDADKKAMRRTSPSGLAQFARAVLSVSLAMHLLVTIVFWAIVLPEFETGDNPTLDWVYCFTAHGATLACILLEVLLTPVTFRRKYHFIVTAVLLVYAHFGMIVFHASGYPIYAFFDMTNLINLCFVPGLLVVGALFFELGIAVTYFRDILVERSIQKARKKLLPLYQATFTAAAAAGAAMLAKTKGGGIQRGVTRSVLKAVEAGMHNKKAVKNASVLVAGTVATIKYARVVGRNRRQSGEASDPEYSMSDSEYTQAPMASQEKEGQGPDCTASDDEEGWTQDHK</sequence>
<proteinExistence type="predicted"/>